<organism evidence="1 2">
    <name type="scientific">Methanobrevibacter thaueri</name>
    <dbReference type="NCBI Taxonomy" id="190975"/>
    <lineage>
        <taxon>Archaea</taxon>
        <taxon>Methanobacteriati</taxon>
        <taxon>Methanobacteriota</taxon>
        <taxon>Methanomada group</taxon>
        <taxon>Methanobacteria</taxon>
        <taxon>Methanobacteriales</taxon>
        <taxon>Methanobacteriaceae</taxon>
        <taxon>Methanobrevibacter</taxon>
    </lineage>
</organism>
<dbReference type="EMBL" id="MZGS01000016">
    <property type="protein sequence ID" value="PWB87936.1"/>
    <property type="molecule type" value="Genomic_DNA"/>
</dbReference>
<comment type="caution">
    <text evidence="1">The sequence shown here is derived from an EMBL/GenBank/DDBJ whole genome shotgun (WGS) entry which is preliminary data.</text>
</comment>
<dbReference type="OrthoDB" id="384536at2157"/>
<evidence type="ECO:0000313" key="2">
    <source>
        <dbReference type="Proteomes" id="UP000251717"/>
    </source>
</evidence>
<name>A0A315XNL0_9EURY</name>
<reference evidence="1 2" key="1">
    <citation type="submission" date="2017-03" db="EMBL/GenBank/DDBJ databases">
        <title>Genome sequence of Methanobrevibacter thaueri.</title>
        <authorList>
            <person name="Poehlein A."/>
            <person name="Seedorf H."/>
            <person name="Daniel R."/>
        </authorList>
    </citation>
    <scope>NUCLEOTIDE SEQUENCE [LARGE SCALE GENOMIC DNA]</scope>
    <source>
        <strain evidence="1 2">DSM 11995</strain>
    </source>
</reference>
<protein>
    <submittedName>
        <fullName evidence="1">Uncharacterized protein</fullName>
    </submittedName>
</protein>
<dbReference type="AlphaFoldDB" id="A0A315XNL0"/>
<dbReference type="Gene3D" id="6.20.350.10">
    <property type="match status" value="1"/>
</dbReference>
<dbReference type="RefSeq" id="WP_116591498.1">
    <property type="nucleotide sequence ID" value="NZ_MZGS01000016.1"/>
</dbReference>
<evidence type="ECO:0000313" key="1">
    <source>
        <dbReference type="EMBL" id="PWB87936.1"/>
    </source>
</evidence>
<keyword evidence="2" id="KW-1185">Reference proteome</keyword>
<sequence>MNDDTLEKLAELEHVQWCEWADVLSDDLSSLLKVIEKSDVELSDEEQQVVLRVKDRLDKWDKLMIPFSDLPEDEKEKDRVYARKVMTILSD</sequence>
<proteinExistence type="predicted"/>
<dbReference type="Proteomes" id="UP000251717">
    <property type="component" value="Unassembled WGS sequence"/>
</dbReference>
<gene>
    <name evidence="1" type="ORF">MBBTH_05230</name>
</gene>
<accession>A0A315XNL0</accession>